<evidence type="ECO:0000313" key="2">
    <source>
        <dbReference type="Proteomes" id="UP000019109"/>
    </source>
</evidence>
<dbReference type="EMBL" id="BAVR01000181">
    <property type="protein sequence ID" value="GAE91060.1"/>
    <property type="molecule type" value="Genomic_DNA"/>
</dbReference>
<sequence length="115" mass="13039">MYYGIKALTVGRGESVRAKITTTIEEALLNQAKVLAKQEGLSGANAIIERALELYFTSIQSEVWEKSLSSGWIKKLVLKGDSILYENIKCRKTLENCRPEDYTQERLKAKGWKKV</sequence>
<name>W4VCC1_9FIRM</name>
<dbReference type="Proteomes" id="UP000019109">
    <property type="component" value="Unassembled WGS sequence"/>
</dbReference>
<keyword evidence="2" id="KW-1185">Reference proteome</keyword>
<accession>W4VCC1</accession>
<organism evidence="1 2">
    <name type="scientific">Acetivibrio straminisolvens JCM 21531</name>
    <dbReference type="NCBI Taxonomy" id="1294263"/>
    <lineage>
        <taxon>Bacteria</taxon>
        <taxon>Bacillati</taxon>
        <taxon>Bacillota</taxon>
        <taxon>Clostridia</taxon>
        <taxon>Eubacteriales</taxon>
        <taxon>Oscillospiraceae</taxon>
        <taxon>Acetivibrio</taxon>
    </lineage>
</organism>
<protein>
    <submittedName>
        <fullName evidence="1">Uncharacterized protein</fullName>
    </submittedName>
</protein>
<proteinExistence type="predicted"/>
<evidence type="ECO:0000313" key="1">
    <source>
        <dbReference type="EMBL" id="GAE91060.1"/>
    </source>
</evidence>
<dbReference type="RefSeq" id="WP_243467904.1">
    <property type="nucleotide sequence ID" value="NZ_BAVR01000181.1"/>
</dbReference>
<dbReference type="AlphaFoldDB" id="W4VCC1"/>
<gene>
    <name evidence="1" type="ORF">JCM21531_4745</name>
</gene>
<reference evidence="1" key="1">
    <citation type="journal article" date="2014" name="Genome Announc.">
        <title>Draft Genome Sequence of Clostridium straminisolvens Strain JCM 21531T, Isolated from a Cellulose-Degrading Bacterial Community.</title>
        <authorList>
            <person name="Yuki M."/>
            <person name="Oshima K."/>
            <person name="Suda W."/>
            <person name="Sakamoto M."/>
            <person name="Kitamura K."/>
            <person name="Iida T."/>
            <person name="Hattori M."/>
            <person name="Ohkuma M."/>
        </authorList>
    </citation>
    <scope>NUCLEOTIDE SEQUENCE [LARGE SCALE GENOMIC DNA]</scope>
    <source>
        <strain evidence="1">JCM 21531</strain>
    </source>
</reference>
<comment type="caution">
    <text evidence="1">The sequence shown here is derived from an EMBL/GenBank/DDBJ whole genome shotgun (WGS) entry which is preliminary data.</text>
</comment>